<protein>
    <submittedName>
        <fullName evidence="2">F1F0 ATP synthase assembly protein Atp10</fullName>
    </submittedName>
</protein>
<dbReference type="HOGENOM" id="CLU_047290_1_0_1"/>
<dbReference type="GO" id="GO:0005743">
    <property type="term" value="C:mitochondrial inner membrane"/>
    <property type="evidence" value="ECO:0007669"/>
    <property type="project" value="TreeGrafter"/>
</dbReference>
<dbReference type="Pfam" id="PF05176">
    <property type="entry name" value="ATP-synt_10"/>
    <property type="match status" value="1"/>
</dbReference>
<dbReference type="Proteomes" id="UP000007802">
    <property type="component" value="Unassembled WGS sequence"/>
</dbReference>
<gene>
    <name evidence="2" type="ORF">BDDG_03649</name>
</gene>
<proteinExistence type="predicted"/>
<evidence type="ECO:0000256" key="1">
    <source>
        <dbReference type="SAM" id="MobiDB-lite"/>
    </source>
</evidence>
<dbReference type="InterPro" id="IPR007849">
    <property type="entry name" value="ATP10"/>
</dbReference>
<dbReference type="GO" id="GO:0033615">
    <property type="term" value="P:mitochondrial proton-transporting ATP synthase complex assembly"/>
    <property type="evidence" value="ECO:0007669"/>
    <property type="project" value="TreeGrafter"/>
</dbReference>
<dbReference type="PANTHER" id="PTHR28106">
    <property type="entry name" value="MITOCHONDRIAL ATPASE COMPLEX SUBUNIT ATP10"/>
    <property type="match status" value="1"/>
</dbReference>
<evidence type="ECO:0000313" key="2">
    <source>
        <dbReference type="EMBL" id="EGE80708.2"/>
    </source>
</evidence>
<feature type="region of interest" description="Disordered" evidence="1">
    <location>
        <begin position="61"/>
        <end position="118"/>
    </location>
</feature>
<name>F2TBU5_AJEDA</name>
<reference evidence="2" key="1">
    <citation type="submission" date="2010-03" db="EMBL/GenBank/DDBJ databases">
        <title>Annotation of Blastomyces dermatitidis strain ATCC 18188.</title>
        <authorList>
            <consortium name="The Broad Institute Genome Sequencing Platform"/>
            <consortium name="Broad Institute Genome Sequencing Center for Infectious Disease."/>
            <person name="Cuomo C."/>
            <person name="Klein B."/>
            <person name="Sullivan T."/>
            <person name="Heitman J."/>
            <person name="Young S."/>
            <person name="Zeng Q."/>
            <person name="Gargeya S."/>
            <person name="Alvarado L."/>
            <person name="Berlin A.M."/>
            <person name="Chapman S.B."/>
            <person name="Chen Z."/>
            <person name="Freedman E."/>
            <person name="Gellesch M."/>
            <person name="Goldberg J."/>
            <person name="Griggs A."/>
            <person name="Gujja S."/>
            <person name="Heilman E."/>
            <person name="Heiman D."/>
            <person name="Howarth C."/>
            <person name="Mehta T."/>
            <person name="Neiman D."/>
            <person name="Pearson M."/>
            <person name="Roberts A."/>
            <person name="Saif S."/>
            <person name="Shea T."/>
            <person name="Shenoy N."/>
            <person name="Sisk P."/>
            <person name="Stolte C."/>
            <person name="Sykes S."/>
            <person name="White J."/>
            <person name="Yandava C."/>
            <person name="Haas B."/>
            <person name="Nusbaum C."/>
            <person name="Birren B."/>
        </authorList>
    </citation>
    <scope>NUCLEOTIDE SEQUENCE [LARGE SCALE GENOMIC DNA]</scope>
    <source>
        <strain evidence="2">ATCC 18188</strain>
    </source>
</reference>
<dbReference type="EMBL" id="GG749422">
    <property type="protein sequence ID" value="EGE80708.2"/>
    <property type="molecule type" value="Genomic_DNA"/>
</dbReference>
<dbReference type="OrthoDB" id="17089at2759"/>
<accession>F2TBU5</accession>
<sequence>MVQNSKRSSVLSSQVNSRAGICHCISAMSKPRAILLSLHSSLFPPTSRCLSCQFRELQPQLRRRDASTFSSPTPAKPAGTAQIKTPPPRNNNNSNNATDPLAEAKGPKGEFTPKPLSRPLGLPYPPQAGQNSGIDNRTLRQRRDDFVDYEKHIIRRQELARQAAKPYFREWTNMRYHKGKTFISNTRLFKADKALYFPNIYGRTLSPTTPMQDTTPILRGKVSVVSIFSSLWAERQVASFVSPLKNPTLHQILKDSPKAAQRVEINFEDNVLKVWLIRMFMWRMRRKMPQEQHDRYFLVRQKALTDSLREQIGMMNSKVGYVYLLDQECRIRWAGSSIAEDGELESLNNGLRKLVDERKVWKGLNALSRKADGSA</sequence>
<dbReference type="PANTHER" id="PTHR28106:SF1">
    <property type="entry name" value="MITOCHONDRIAL ATPASE COMPLEX SUBUNIT ATP10"/>
    <property type="match status" value="1"/>
</dbReference>
<dbReference type="AlphaFoldDB" id="F2TBU5"/>
<organism evidence="2">
    <name type="scientific">Ajellomyces dermatitidis (strain ATCC 18188 / CBS 674.68)</name>
    <name type="common">Blastomyces dermatitidis</name>
    <dbReference type="NCBI Taxonomy" id="653446"/>
    <lineage>
        <taxon>Eukaryota</taxon>
        <taxon>Fungi</taxon>
        <taxon>Dikarya</taxon>
        <taxon>Ascomycota</taxon>
        <taxon>Pezizomycotina</taxon>
        <taxon>Eurotiomycetes</taxon>
        <taxon>Eurotiomycetidae</taxon>
        <taxon>Onygenales</taxon>
        <taxon>Ajellomycetaceae</taxon>
        <taxon>Blastomyces</taxon>
    </lineage>
</organism>